<gene>
    <name evidence="3" type="ORF">XA68_10439</name>
</gene>
<organism evidence="3 4">
    <name type="scientific">Ophiocordyceps unilateralis</name>
    <name type="common">Zombie-ant fungus</name>
    <name type="synonym">Torrubia unilateralis</name>
    <dbReference type="NCBI Taxonomy" id="268505"/>
    <lineage>
        <taxon>Eukaryota</taxon>
        <taxon>Fungi</taxon>
        <taxon>Dikarya</taxon>
        <taxon>Ascomycota</taxon>
        <taxon>Pezizomycotina</taxon>
        <taxon>Sordariomycetes</taxon>
        <taxon>Hypocreomycetidae</taxon>
        <taxon>Hypocreales</taxon>
        <taxon>Ophiocordycipitaceae</taxon>
        <taxon>Ophiocordyceps</taxon>
    </lineage>
</organism>
<reference evidence="3 4" key="1">
    <citation type="journal article" date="2015" name="BMC Genomics">
        <title>Gene expression during zombie ant biting behavior reflects the complexity underlying fungal parasitic behavioral manipulation.</title>
        <authorList>
            <person name="de Bekker C."/>
            <person name="Ohm R.A."/>
            <person name="Loreto R.G."/>
            <person name="Sebastian A."/>
            <person name="Albert I."/>
            <person name="Merrow M."/>
            <person name="Brachmann A."/>
            <person name="Hughes D.P."/>
        </authorList>
    </citation>
    <scope>NUCLEOTIDE SEQUENCE [LARGE SCALE GENOMIC DNA]</scope>
    <source>
        <strain evidence="3 4">SC16a</strain>
    </source>
</reference>
<feature type="compositionally biased region" description="Acidic residues" evidence="1">
    <location>
        <begin position="338"/>
        <end position="375"/>
    </location>
</feature>
<feature type="region of interest" description="Disordered" evidence="1">
    <location>
        <begin position="390"/>
        <end position="432"/>
    </location>
</feature>
<dbReference type="EMBL" id="LAZP02000011">
    <property type="protein sequence ID" value="PFH63027.1"/>
    <property type="molecule type" value="Genomic_DNA"/>
</dbReference>
<feature type="compositionally biased region" description="Polar residues" evidence="1">
    <location>
        <begin position="326"/>
        <end position="337"/>
    </location>
</feature>
<evidence type="ECO:0000313" key="4">
    <source>
        <dbReference type="Proteomes" id="UP000037136"/>
    </source>
</evidence>
<feature type="signal peptide" evidence="2">
    <location>
        <begin position="1"/>
        <end position="19"/>
    </location>
</feature>
<name>A0A2A9PRD2_OPHUN</name>
<dbReference type="OrthoDB" id="4920371at2759"/>
<evidence type="ECO:0000256" key="2">
    <source>
        <dbReference type="SAM" id="SignalP"/>
    </source>
</evidence>
<feature type="compositionally biased region" description="Basic and acidic residues" evidence="1">
    <location>
        <begin position="410"/>
        <end position="431"/>
    </location>
</feature>
<keyword evidence="2" id="KW-0732">Signal</keyword>
<reference evidence="3 4" key="2">
    <citation type="journal article" date="2017" name="Sci. Rep.">
        <title>Ant-infecting Ophiocordyceps genomes reveal a high diversity of potential behavioral manipulation genes and a possible major role for enterotoxins.</title>
        <authorList>
            <person name="de Bekker C."/>
            <person name="Ohm R.A."/>
            <person name="Evans H.C."/>
            <person name="Brachmann A."/>
            <person name="Hughes D.P."/>
        </authorList>
    </citation>
    <scope>NUCLEOTIDE SEQUENCE [LARGE SCALE GENOMIC DNA]</scope>
    <source>
        <strain evidence="3 4">SC16a</strain>
    </source>
</reference>
<feature type="region of interest" description="Disordered" evidence="1">
    <location>
        <begin position="510"/>
        <end position="555"/>
    </location>
</feature>
<feature type="region of interest" description="Disordered" evidence="1">
    <location>
        <begin position="445"/>
        <end position="472"/>
    </location>
</feature>
<evidence type="ECO:0000313" key="3">
    <source>
        <dbReference type="EMBL" id="PFH63027.1"/>
    </source>
</evidence>
<accession>A0A2A9PRD2</accession>
<sequence>MARFPLLLQLVASVQGAAAFASEPAKANSFQQGLDLEGATLGHGHASYHLRNKLLELAQSHPPHYVDSPMGSVPGLKDANKAKCFYKRAIFRPDADEETIKIRYHPSLDMEIFNKEKFPMPFSIERSTAKVLRGWTRWHISDNVIFAGGNGNHVDDFTVDIHIRENCPGQRRCAAYTWTFTAEMKGSCTLVPFVDEDCLDRPWPNSGSSNTTIMSLYGTDKMDEDRAIADKYFDMTLSESMNSVQGLPHREGGKTIRGQKNDFRDGLYWPNEEKFRVTYKQTPKCQVRMPLLRPDGWPVRERVMGQAIEARQPESLRLLEELDDSNITAEEVSSTDFTENDSYDAEEGEEDGDEEEEEEEEEDVPLNEADLDAEDLDMWLDPEEVDWLDKMPAVPHSPHQHRKPGTAYHSSKEEAAREKNSRRPHSRKDEMMDTMVPTLKELLEESQADDATKDGNAEGLLGEVEEEEAMPPEQMLENVKEEVMLPADKRIAEELVREEDVLSAVEDELDAAEKMGEMDEEVLFPPKGGSRRNNNEKVTGHKVPRIPSLKKESRE</sequence>
<proteinExistence type="predicted"/>
<comment type="caution">
    <text evidence="3">The sequence shown here is derived from an EMBL/GenBank/DDBJ whole genome shotgun (WGS) entry which is preliminary data.</text>
</comment>
<evidence type="ECO:0000256" key="1">
    <source>
        <dbReference type="SAM" id="MobiDB-lite"/>
    </source>
</evidence>
<keyword evidence="4" id="KW-1185">Reference proteome</keyword>
<dbReference type="Proteomes" id="UP000037136">
    <property type="component" value="Unassembled WGS sequence"/>
</dbReference>
<protein>
    <submittedName>
        <fullName evidence="3">Uncharacterized protein</fullName>
    </submittedName>
</protein>
<feature type="region of interest" description="Disordered" evidence="1">
    <location>
        <begin position="324"/>
        <end position="375"/>
    </location>
</feature>
<feature type="chain" id="PRO_5012879958" evidence="2">
    <location>
        <begin position="20"/>
        <end position="555"/>
    </location>
</feature>
<dbReference type="AlphaFoldDB" id="A0A2A9PRD2"/>